<keyword evidence="7" id="KW-0418">Kinase</keyword>
<evidence type="ECO:0000256" key="5">
    <source>
        <dbReference type="ARBA" id="ARBA00022679"/>
    </source>
</evidence>
<dbReference type="Proteomes" id="UP000649345">
    <property type="component" value="Unassembled WGS sequence"/>
</dbReference>
<dbReference type="PROSITE" id="PS51101">
    <property type="entry name" value="PTS_EIIB_TYPE_4"/>
    <property type="match status" value="1"/>
</dbReference>
<keyword evidence="4 9" id="KW-0762">Sugar transport</keyword>
<dbReference type="GO" id="GO:0005737">
    <property type="term" value="C:cytoplasm"/>
    <property type="evidence" value="ECO:0007669"/>
    <property type="project" value="UniProtKB-SubCell"/>
</dbReference>
<evidence type="ECO:0000313" key="9">
    <source>
        <dbReference type="EMBL" id="MBC5658536.1"/>
    </source>
</evidence>
<comment type="caution">
    <text evidence="9">The sequence shown here is derived from an EMBL/GenBank/DDBJ whole genome shotgun (WGS) entry which is preliminary data.</text>
</comment>
<dbReference type="InterPro" id="IPR036667">
    <property type="entry name" value="PTS_IIB_sorbose-sp_sf"/>
</dbReference>
<evidence type="ECO:0000259" key="8">
    <source>
        <dbReference type="PROSITE" id="PS51101"/>
    </source>
</evidence>
<evidence type="ECO:0000256" key="2">
    <source>
        <dbReference type="ARBA" id="ARBA00022448"/>
    </source>
</evidence>
<keyword evidence="5" id="KW-0808">Transferase</keyword>
<dbReference type="Pfam" id="PF03830">
    <property type="entry name" value="PTSIIB_sorb"/>
    <property type="match status" value="1"/>
</dbReference>
<protein>
    <submittedName>
        <fullName evidence="9">PTS sugar transporter subunit IIB</fullName>
    </submittedName>
</protein>
<gene>
    <name evidence="9" type="ORF">H8S44_01885</name>
</gene>
<evidence type="ECO:0000313" key="10">
    <source>
        <dbReference type="Proteomes" id="UP000649345"/>
    </source>
</evidence>
<dbReference type="InterPro" id="IPR004720">
    <property type="entry name" value="PTS_IIB_sorbose-sp"/>
</dbReference>
<sequence>MIKLFRVDFRLLHGQIAFGWANMVGADCILLASDSLIRDEVRKSVVKLSKPTGVKLVIKSLNDSVEALNSGVTDKYKLMVIVETVKDAAYLAEKCECFKSLNIGNTPPIPNSETIGYAVRLTKDDKLLIENMKKKGLEVEVRHNSSDKKIVL</sequence>
<evidence type="ECO:0000256" key="1">
    <source>
        <dbReference type="ARBA" id="ARBA00004496"/>
    </source>
</evidence>
<name>A0A923L9Q1_9FIRM</name>
<dbReference type="SUPFAM" id="SSF52728">
    <property type="entry name" value="PTS IIb component"/>
    <property type="match status" value="1"/>
</dbReference>
<proteinExistence type="predicted"/>
<organism evidence="9 10">
    <name type="scientific">Anaerosacchariphilus hominis</name>
    <dbReference type="NCBI Taxonomy" id="2763017"/>
    <lineage>
        <taxon>Bacteria</taxon>
        <taxon>Bacillati</taxon>
        <taxon>Bacillota</taxon>
        <taxon>Clostridia</taxon>
        <taxon>Lachnospirales</taxon>
        <taxon>Lachnospiraceae</taxon>
        <taxon>Anaerosacchariphilus</taxon>
    </lineage>
</organism>
<dbReference type="Gene3D" id="3.40.35.10">
    <property type="entry name" value="Phosphotransferase system, sorbose subfamily IIB component"/>
    <property type="match status" value="1"/>
</dbReference>
<dbReference type="RefSeq" id="WP_178039652.1">
    <property type="nucleotide sequence ID" value="NZ_JACOOR010000001.1"/>
</dbReference>
<dbReference type="GO" id="GO:0008982">
    <property type="term" value="F:protein-N(PI)-phosphohistidine-sugar phosphotransferase activity"/>
    <property type="evidence" value="ECO:0007669"/>
    <property type="project" value="InterPro"/>
</dbReference>
<dbReference type="AlphaFoldDB" id="A0A923L9Q1"/>
<comment type="subcellular location">
    <subcellularLocation>
        <location evidence="1">Cytoplasm</location>
    </subcellularLocation>
</comment>
<evidence type="ECO:0000256" key="4">
    <source>
        <dbReference type="ARBA" id="ARBA00022597"/>
    </source>
</evidence>
<feature type="domain" description="PTS EIIB type-4" evidence="8">
    <location>
        <begin position="1"/>
        <end position="152"/>
    </location>
</feature>
<evidence type="ECO:0000256" key="7">
    <source>
        <dbReference type="ARBA" id="ARBA00022777"/>
    </source>
</evidence>
<reference evidence="9" key="1">
    <citation type="submission" date="2020-08" db="EMBL/GenBank/DDBJ databases">
        <title>Genome public.</title>
        <authorList>
            <person name="Liu C."/>
            <person name="Sun Q."/>
        </authorList>
    </citation>
    <scope>NUCLEOTIDE SEQUENCE</scope>
    <source>
        <strain evidence="9">NSJ-68</strain>
    </source>
</reference>
<keyword evidence="2" id="KW-0813">Transport</keyword>
<dbReference type="GO" id="GO:0009401">
    <property type="term" value="P:phosphoenolpyruvate-dependent sugar phosphotransferase system"/>
    <property type="evidence" value="ECO:0007669"/>
    <property type="project" value="UniProtKB-KW"/>
</dbReference>
<accession>A0A923L9Q1</accession>
<keyword evidence="6" id="KW-0598">Phosphotransferase system</keyword>
<evidence type="ECO:0000256" key="3">
    <source>
        <dbReference type="ARBA" id="ARBA00022490"/>
    </source>
</evidence>
<keyword evidence="3" id="KW-0963">Cytoplasm</keyword>
<dbReference type="GO" id="GO:0016301">
    <property type="term" value="F:kinase activity"/>
    <property type="evidence" value="ECO:0007669"/>
    <property type="project" value="UniProtKB-KW"/>
</dbReference>
<evidence type="ECO:0000256" key="6">
    <source>
        <dbReference type="ARBA" id="ARBA00022683"/>
    </source>
</evidence>
<dbReference type="EMBL" id="JACOOR010000001">
    <property type="protein sequence ID" value="MBC5658536.1"/>
    <property type="molecule type" value="Genomic_DNA"/>
</dbReference>
<keyword evidence="10" id="KW-1185">Reference proteome</keyword>